<feature type="domain" description="Chitin-binding type-2" evidence="7">
    <location>
        <begin position="292"/>
        <end position="350"/>
    </location>
</feature>
<feature type="signal peptide" evidence="6">
    <location>
        <begin position="1"/>
        <end position="22"/>
    </location>
</feature>
<feature type="domain" description="Chitin-binding type-2" evidence="7">
    <location>
        <begin position="145"/>
        <end position="204"/>
    </location>
</feature>
<evidence type="ECO:0000259" key="7">
    <source>
        <dbReference type="PROSITE" id="PS50940"/>
    </source>
</evidence>
<dbReference type="Gene3D" id="2.170.140.10">
    <property type="entry name" value="Chitin binding domain"/>
    <property type="match status" value="8"/>
</dbReference>
<name>A0AA38IXX0_9CUCU</name>
<accession>A0AA38IXX0</accession>
<evidence type="ECO:0000313" key="9">
    <source>
        <dbReference type="Proteomes" id="UP001168821"/>
    </source>
</evidence>
<dbReference type="SMART" id="SM00494">
    <property type="entry name" value="ChtBD2"/>
    <property type="match status" value="8"/>
</dbReference>
<dbReference type="Proteomes" id="UP001168821">
    <property type="component" value="Unassembled WGS sequence"/>
</dbReference>
<feature type="domain" description="Chitin-binding type-2" evidence="7">
    <location>
        <begin position="506"/>
        <end position="564"/>
    </location>
</feature>
<comment type="caution">
    <text evidence="8">The sequence shown here is derived from an EMBL/GenBank/DDBJ whole genome shotgun (WGS) entry which is preliminary data.</text>
</comment>
<dbReference type="SUPFAM" id="SSF57625">
    <property type="entry name" value="Invertebrate chitin-binding proteins"/>
    <property type="match status" value="8"/>
</dbReference>
<reference evidence="8" key="1">
    <citation type="journal article" date="2023" name="G3 (Bethesda)">
        <title>Whole genome assemblies of Zophobas morio and Tenebrio molitor.</title>
        <authorList>
            <person name="Kaur S."/>
            <person name="Stinson S.A."/>
            <person name="diCenzo G.C."/>
        </authorList>
    </citation>
    <scope>NUCLEOTIDE SEQUENCE</scope>
    <source>
        <strain evidence="8">QUZm001</strain>
    </source>
</reference>
<dbReference type="EMBL" id="JALNTZ010000002">
    <property type="protein sequence ID" value="KAJ3663678.1"/>
    <property type="molecule type" value="Genomic_DNA"/>
</dbReference>
<feature type="domain" description="Chitin-binding type-2" evidence="7">
    <location>
        <begin position="359"/>
        <end position="418"/>
    </location>
</feature>
<dbReference type="GO" id="GO:0005576">
    <property type="term" value="C:extracellular region"/>
    <property type="evidence" value="ECO:0007669"/>
    <property type="project" value="InterPro"/>
</dbReference>
<keyword evidence="2 6" id="KW-0732">Signal</keyword>
<dbReference type="PANTHER" id="PTHR23301:SF106">
    <property type="entry name" value="CHITIN-BINDING TYPE-2 DOMAIN-CONTAINING PROTEIN-RELATED"/>
    <property type="match status" value="1"/>
</dbReference>
<evidence type="ECO:0000256" key="6">
    <source>
        <dbReference type="SAM" id="SignalP"/>
    </source>
</evidence>
<keyword evidence="4" id="KW-1015">Disulfide bond</keyword>
<sequence length="580" mass="65478">MALGKSLVLLTLVGVFVSFTAAADCDGLPANEMVPIPHDVNCSLYYACYNGDKTLMTCDDGLHFNPTAKACDFPEVAGCLSADQCTGVNLDYLPYPADCSRYVECFNGNSYLMECPYGYYFDSGTKMCTIPVQSDCVNPPWTTPNPLCWNVRPEQTVLIADTDDCQKYWECRGSVLTHETCPPYLLFDESRQLCDFPEFVNCEGPTPTPDPDFTTSDTDDPRCADMQTSYWPHPTLCDVYIECYRGHSYQMDCPPGLYFSAIAKKCVPPGQSECGRTTPTEGPTYPSDWTGEPDCPYPESEGDLSPVPGDCTKFYECAGGKKVRFDCPPNLWFSVNYNECVYPYQSECTWINPPWTTPNPLCWNVLPEQTVLIADTDDCQMYWECRSSVLTHETCPPYLLFDESRQLCDFPEFVNCLGPTPTPDPDFTTSDTDDPRCADMQTSYWLHPTLCDVYIECYRGHSYQMDCPPGLYFSAIAKKCVPPGQSECGRTTPTEGPTYPSDWTGEPDCPYPESEGKLSPVRGDCTKFYECAGGRNVIFDCPSNLWYSDFYKECVYPYQSECTWDKLSFLNRIYKFVLRY</sequence>
<keyword evidence="1" id="KW-0147">Chitin-binding</keyword>
<evidence type="ECO:0000256" key="4">
    <source>
        <dbReference type="ARBA" id="ARBA00023157"/>
    </source>
</evidence>
<dbReference type="PANTHER" id="PTHR23301">
    <property type="entry name" value="CHITIN BINDING PERITROPHIN-A"/>
    <property type="match status" value="1"/>
</dbReference>
<keyword evidence="9" id="KW-1185">Reference proteome</keyword>
<evidence type="ECO:0000256" key="3">
    <source>
        <dbReference type="ARBA" id="ARBA00022737"/>
    </source>
</evidence>
<dbReference type="Pfam" id="PF01607">
    <property type="entry name" value="CBM_14"/>
    <property type="match status" value="8"/>
</dbReference>
<organism evidence="8 9">
    <name type="scientific">Zophobas morio</name>
    <dbReference type="NCBI Taxonomy" id="2755281"/>
    <lineage>
        <taxon>Eukaryota</taxon>
        <taxon>Metazoa</taxon>
        <taxon>Ecdysozoa</taxon>
        <taxon>Arthropoda</taxon>
        <taxon>Hexapoda</taxon>
        <taxon>Insecta</taxon>
        <taxon>Pterygota</taxon>
        <taxon>Neoptera</taxon>
        <taxon>Endopterygota</taxon>
        <taxon>Coleoptera</taxon>
        <taxon>Polyphaga</taxon>
        <taxon>Cucujiformia</taxon>
        <taxon>Tenebrionidae</taxon>
        <taxon>Zophobas</taxon>
    </lineage>
</organism>
<feature type="domain" description="Chitin-binding type-2" evidence="7">
    <location>
        <begin position="434"/>
        <end position="490"/>
    </location>
</feature>
<evidence type="ECO:0000256" key="5">
    <source>
        <dbReference type="ARBA" id="ARBA00023180"/>
    </source>
</evidence>
<keyword evidence="5" id="KW-0325">Glycoprotein</keyword>
<dbReference type="GO" id="GO:0008061">
    <property type="term" value="F:chitin binding"/>
    <property type="evidence" value="ECO:0007669"/>
    <property type="project" value="UniProtKB-KW"/>
</dbReference>
<protein>
    <recommendedName>
        <fullName evidence="7">Chitin-binding type-2 domain-containing protein</fullName>
    </recommendedName>
</protein>
<feature type="domain" description="Chitin-binding type-2" evidence="7">
    <location>
        <begin position="82"/>
        <end position="138"/>
    </location>
</feature>
<keyword evidence="3" id="KW-0677">Repeat</keyword>
<gene>
    <name evidence="8" type="ORF">Zmor_007909</name>
</gene>
<proteinExistence type="predicted"/>
<evidence type="ECO:0000256" key="2">
    <source>
        <dbReference type="ARBA" id="ARBA00022729"/>
    </source>
</evidence>
<dbReference type="AlphaFoldDB" id="A0AA38IXX0"/>
<dbReference type="InterPro" id="IPR002557">
    <property type="entry name" value="Chitin-bd_dom"/>
</dbReference>
<dbReference type="PROSITE" id="PS50940">
    <property type="entry name" value="CHIT_BIND_II"/>
    <property type="match status" value="8"/>
</dbReference>
<feature type="domain" description="Chitin-binding type-2" evidence="7">
    <location>
        <begin position="22"/>
        <end position="81"/>
    </location>
</feature>
<feature type="chain" id="PRO_5041424963" description="Chitin-binding type-2 domain-containing protein" evidence="6">
    <location>
        <begin position="23"/>
        <end position="580"/>
    </location>
</feature>
<evidence type="ECO:0000313" key="8">
    <source>
        <dbReference type="EMBL" id="KAJ3663678.1"/>
    </source>
</evidence>
<feature type="domain" description="Chitin-binding type-2" evidence="7">
    <location>
        <begin position="220"/>
        <end position="276"/>
    </location>
</feature>
<evidence type="ECO:0000256" key="1">
    <source>
        <dbReference type="ARBA" id="ARBA00022669"/>
    </source>
</evidence>
<dbReference type="InterPro" id="IPR036508">
    <property type="entry name" value="Chitin-bd_dom_sf"/>
</dbReference>
<dbReference type="InterPro" id="IPR051940">
    <property type="entry name" value="Chitin_bind-dev_reg"/>
</dbReference>